<comment type="pathway">
    <text evidence="1">Carbohydrate biosynthesis; gluconeogenesis.</text>
</comment>
<keyword evidence="9" id="KW-0456">Lyase</keyword>
<evidence type="ECO:0000256" key="9">
    <source>
        <dbReference type="ARBA" id="ARBA00023239"/>
    </source>
</evidence>
<proteinExistence type="inferred from homology"/>
<dbReference type="FunFam" id="3.40.449.10:FF:000002">
    <property type="entry name" value="Phosphoenolpyruvate carboxykinase [ATP]"/>
    <property type="match status" value="1"/>
</dbReference>
<evidence type="ECO:0000256" key="3">
    <source>
        <dbReference type="ARBA" id="ARBA00012363"/>
    </source>
</evidence>
<sequence length="850" mass="94652">MQRKQSAVQPTGYSTFRGLIKRLLPLGKLGSWKNTGDVTQLQWRRKCDPGKAWVVISHYDFVRPGGAFPDLTPSKFPNSPPPLTKNRPLTYILALPLPPTYTSQGLTDCRGSRYQADSRRHDGNKEAIVPARYHNGHHFPILQGSPGGLLRFDFVTGLPIRCQRRSEASGMSRIVVMGSTGAPVLPLVLRLVPIYPRVRSIVRSGRYLNTIHYADILSYAPYYRARNPPLLSVLSSAANRRPQTTTIQRSLRTMPDPVQRTASPYHDPTVKGPKSQQLSSGLARSLLKNDKMIPNNKVNKTALHPGGVEPAHEREHTELEEELHEKAHIDYDRVAIIPNPSVAALYEDALVYEMGSAVASSGALTAYSGAKTGRSPSDKRIVKEPSSENDIWWGPVNKPMAPEVWKINRERAVDYLNTRTRIYVVDGYAGWDEKYRIRVRVVCARAYHALFMRNMLIRPPREELEHFHPDYTIYNAGSFPANRFTEGMTSGTSVAINFAEKEMVILGTEYAGEMKKGVFTVLFYEMPIKHNVLTLHSSANEGKKGDVTLFFGLSGTGKTTLSADPNRALIGDDEHCWSERGVFNIEGGCYAKCIGLSAEKEPDIFNAVRFGSVLENVVFDQETREVDYDDATLTENTRCAYPIEYISNAKIPCLSENHPSNIILLTCDARGVLPPISKLNSAQTMFHFISGYTSKMAGTEDGVTEPQATFSSCFAQPFLALHPMRYAKMLADKIEHHKANAWLLNTGWVGAGYVHGGKRCPLKYTRAILDAIHSGELAKAEYETYEVFNLQVPKACPKVPDELLNPKTAWTAGADSFDQEVRKLGALFINNFKQYESEATDEVKGAAPVV</sequence>
<dbReference type="InterPro" id="IPR008210">
    <property type="entry name" value="PEP_carboxykinase_N"/>
</dbReference>
<organism evidence="11 12">
    <name type="scientific">Xylaria flabelliformis</name>
    <dbReference type="NCBI Taxonomy" id="2512241"/>
    <lineage>
        <taxon>Eukaryota</taxon>
        <taxon>Fungi</taxon>
        <taxon>Dikarya</taxon>
        <taxon>Ascomycota</taxon>
        <taxon>Pezizomycotina</taxon>
        <taxon>Sordariomycetes</taxon>
        <taxon>Xylariomycetidae</taxon>
        <taxon>Xylariales</taxon>
        <taxon>Xylariaceae</taxon>
        <taxon>Xylaria</taxon>
    </lineage>
</organism>
<dbReference type="Gene3D" id="3.40.449.10">
    <property type="entry name" value="Phosphoenolpyruvate Carboxykinase, domain 1"/>
    <property type="match status" value="1"/>
</dbReference>
<evidence type="ECO:0000313" key="12">
    <source>
        <dbReference type="Proteomes" id="UP000319160"/>
    </source>
</evidence>
<evidence type="ECO:0000256" key="1">
    <source>
        <dbReference type="ARBA" id="ARBA00004742"/>
    </source>
</evidence>
<dbReference type="SUPFAM" id="SSF68923">
    <property type="entry name" value="PEP carboxykinase N-terminal domain"/>
    <property type="match status" value="1"/>
</dbReference>
<evidence type="ECO:0000313" key="11">
    <source>
        <dbReference type="EMBL" id="TRX90838.1"/>
    </source>
</evidence>
<evidence type="ECO:0000256" key="10">
    <source>
        <dbReference type="ARBA" id="ARBA00047371"/>
    </source>
</evidence>
<dbReference type="GO" id="GO:0006094">
    <property type="term" value="P:gluconeogenesis"/>
    <property type="evidence" value="ECO:0007669"/>
    <property type="project" value="UniProtKB-UniPathway"/>
</dbReference>
<dbReference type="HAMAP" id="MF_00453">
    <property type="entry name" value="PEPCK_ATP"/>
    <property type="match status" value="1"/>
</dbReference>
<dbReference type="Gene3D" id="3.90.228.20">
    <property type="match status" value="1"/>
</dbReference>
<name>A0A553HSA7_9PEZI</name>
<dbReference type="FunFam" id="2.170.8.10:FF:000001">
    <property type="entry name" value="Phosphoenolpyruvate carboxykinase (ATP)"/>
    <property type="match status" value="1"/>
</dbReference>
<dbReference type="EMBL" id="VFLP01000051">
    <property type="protein sequence ID" value="TRX90838.1"/>
    <property type="molecule type" value="Genomic_DNA"/>
</dbReference>
<comment type="similarity">
    <text evidence="2">Belongs to the phosphoenolpyruvate carboxykinase (ATP) family.</text>
</comment>
<keyword evidence="5" id="KW-0312">Gluconeogenesis</keyword>
<dbReference type="PANTHER" id="PTHR30031:SF0">
    <property type="entry name" value="PHOSPHOENOLPYRUVATE CARBOXYKINASE (ATP)"/>
    <property type="match status" value="1"/>
</dbReference>
<evidence type="ECO:0000256" key="2">
    <source>
        <dbReference type="ARBA" id="ARBA00006052"/>
    </source>
</evidence>
<dbReference type="GO" id="GO:0004612">
    <property type="term" value="F:phosphoenolpyruvate carboxykinase (ATP) activity"/>
    <property type="evidence" value="ECO:0007669"/>
    <property type="project" value="UniProtKB-EC"/>
</dbReference>
<dbReference type="PROSITE" id="PS00532">
    <property type="entry name" value="PEPCK_ATP"/>
    <property type="match status" value="1"/>
</dbReference>
<comment type="catalytic activity">
    <reaction evidence="10">
        <text>oxaloacetate + ATP = phosphoenolpyruvate + ADP + CO2</text>
        <dbReference type="Rhea" id="RHEA:18617"/>
        <dbReference type="ChEBI" id="CHEBI:16452"/>
        <dbReference type="ChEBI" id="CHEBI:16526"/>
        <dbReference type="ChEBI" id="CHEBI:30616"/>
        <dbReference type="ChEBI" id="CHEBI:58702"/>
        <dbReference type="ChEBI" id="CHEBI:456216"/>
        <dbReference type="EC" id="4.1.1.49"/>
    </reaction>
</comment>
<dbReference type="Gene3D" id="2.170.8.10">
    <property type="entry name" value="Phosphoenolpyruvate Carboxykinase, domain 2"/>
    <property type="match status" value="1"/>
</dbReference>
<dbReference type="GO" id="GO:0005524">
    <property type="term" value="F:ATP binding"/>
    <property type="evidence" value="ECO:0007669"/>
    <property type="project" value="UniProtKB-KW"/>
</dbReference>
<gene>
    <name evidence="11" type="ORF">FHL15_008242</name>
</gene>
<keyword evidence="12" id="KW-1185">Reference proteome</keyword>
<keyword evidence="6" id="KW-0547">Nucleotide-binding</keyword>
<dbReference type="GO" id="GO:0005829">
    <property type="term" value="C:cytosol"/>
    <property type="evidence" value="ECO:0007669"/>
    <property type="project" value="TreeGrafter"/>
</dbReference>
<dbReference type="Pfam" id="PF01293">
    <property type="entry name" value="PEPCK_ATP"/>
    <property type="match status" value="1"/>
</dbReference>
<dbReference type="UniPathway" id="UPA00138"/>
<reference evidence="12" key="1">
    <citation type="submission" date="2019-06" db="EMBL/GenBank/DDBJ databases">
        <title>Draft genome sequence of the griseofulvin-producing fungus Xylaria cubensis strain G536.</title>
        <authorList>
            <person name="Mead M.E."/>
            <person name="Raja H.A."/>
            <person name="Steenwyk J.L."/>
            <person name="Knowles S.L."/>
            <person name="Oberlies N.H."/>
            <person name="Rokas A."/>
        </authorList>
    </citation>
    <scope>NUCLEOTIDE SEQUENCE [LARGE SCALE GENOMIC DNA]</scope>
    <source>
        <strain evidence="12">G536</strain>
    </source>
</reference>
<dbReference type="NCBIfam" id="NF006820">
    <property type="entry name" value="PRK09344.1-2"/>
    <property type="match status" value="1"/>
</dbReference>
<dbReference type="SUPFAM" id="SSF53795">
    <property type="entry name" value="PEP carboxykinase-like"/>
    <property type="match status" value="1"/>
</dbReference>
<evidence type="ECO:0000256" key="7">
    <source>
        <dbReference type="ARBA" id="ARBA00022793"/>
    </source>
</evidence>
<evidence type="ECO:0000256" key="8">
    <source>
        <dbReference type="ARBA" id="ARBA00022840"/>
    </source>
</evidence>
<dbReference type="InterPro" id="IPR001272">
    <property type="entry name" value="PEP_carboxykinase_ATP"/>
</dbReference>
<evidence type="ECO:0000256" key="5">
    <source>
        <dbReference type="ARBA" id="ARBA00022432"/>
    </source>
</evidence>
<dbReference type="InterPro" id="IPR013035">
    <property type="entry name" value="PEP_carboxykinase_C"/>
</dbReference>
<dbReference type="AlphaFoldDB" id="A0A553HSA7"/>
<accession>A0A553HSA7</accession>
<dbReference type="EC" id="4.1.1.49" evidence="3"/>
<keyword evidence="7" id="KW-0210">Decarboxylase</keyword>
<comment type="caution">
    <text evidence="11">The sequence shown here is derived from an EMBL/GenBank/DDBJ whole genome shotgun (WGS) entry which is preliminary data.</text>
</comment>
<dbReference type="Proteomes" id="UP000319160">
    <property type="component" value="Unassembled WGS sequence"/>
</dbReference>
<protein>
    <recommendedName>
        <fullName evidence="4">Phosphoenolpyruvate carboxykinase (ATP)</fullName>
        <ecNumber evidence="3">4.1.1.49</ecNumber>
    </recommendedName>
</protein>
<dbReference type="NCBIfam" id="NF006821">
    <property type="entry name" value="PRK09344.1-3"/>
    <property type="match status" value="1"/>
</dbReference>
<evidence type="ECO:0000256" key="4">
    <source>
        <dbReference type="ARBA" id="ARBA00021932"/>
    </source>
</evidence>
<keyword evidence="8" id="KW-0067">ATP-binding</keyword>
<dbReference type="NCBIfam" id="TIGR00224">
    <property type="entry name" value="pckA"/>
    <property type="match status" value="1"/>
</dbReference>
<dbReference type="CDD" id="cd00484">
    <property type="entry name" value="PEPCK_ATP"/>
    <property type="match status" value="1"/>
</dbReference>
<dbReference type="STRING" id="2512241.A0A553HSA7"/>
<dbReference type="PANTHER" id="PTHR30031">
    <property type="entry name" value="PHOSPHOENOLPYRUVATE CARBOXYKINASE ATP"/>
    <property type="match status" value="1"/>
</dbReference>
<evidence type="ECO:0000256" key="6">
    <source>
        <dbReference type="ARBA" id="ARBA00022741"/>
    </source>
</evidence>
<dbReference type="InterPro" id="IPR015994">
    <property type="entry name" value="PEPCK_ATP_CS"/>
</dbReference>
<dbReference type="OrthoDB" id="184182at2759"/>